<evidence type="ECO:0000259" key="7">
    <source>
        <dbReference type="Pfam" id="PF16889"/>
    </source>
</evidence>
<dbReference type="InterPro" id="IPR031680">
    <property type="entry name" value="Hepar_II_III_N"/>
</dbReference>
<dbReference type="InterPro" id="IPR012480">
    <property type="entry name" value="Hepar_II_III_C"/>
</dbReference>
<dbReference type="Pfam" id="PF16889">
    <property type="entry name" value="Hepar_II_III_N"/>
    <property type="match status" value="1"/>
</dbReference>
<dbReference type="Pfam" id="PF07940">
    <property type="entry name" value="Hepar_II_III_C"/>
    <property type="match status" value="1"/>
</dbReference>
<comment type="caution">
    <text evidence="8">The sequence shown here is derived from an EMBL/GenBank/DDBJ whole genome shotgun (WGS) entry which is preliminary data.</text>
</comment>
<dbReference type="InterPro" id="IPR008929">
    <property type="entry name" value="Chondroitin_lyas"/>
</dbReference>
<dbReference type="EMBL" id="JBHMFC010000034">
    <property type="protein sequence ID" value="MFB9056881.1"/>
    <property type="molecule type" value="Genomic_DNA"/>
</dbReference>
<evidence type="ECO:0000256" key="2">
    <source>
        <dbReference type="ARBA" id="ARBA00022729"/>
    </source>
</evidence>
<keyword evidence="4 8" id="KW-0456">Lyase</keyword>
<evidence type="ECO:0000313" key="8">
    <source>
        <dbReference type="EMBL" id="MFB9056881.1"/>
    </source>
</evidence>
<dbReference type="RefSeq" id="WP_379861087.1">
    <property type="nucleotide sequence ID" value="NZ_JBHMFC010000034.1"/>
</dbReference>
<dbReference type="InterPro" id="IPR054646">
    <property type="entry name" value="HepC"/>
</dbReference>
<comment type="subcellular location">
    <subcellularLocation>
        <location evidence="1">Periplasm</location>
    </subcellularLocation>
</comment>
<dbReference type="Gene3D" id="1.50.10.100">
    <property type="entry name" value="Chondroitin AC/alginate lyase"/>
    <property type="match status" value="1"/>
</dbReference>
<dbReference type="GO" id="GO:0015021">
    <property type="term" value="F:heparin-sulfate lyase activity"/>
    <property type="evidence" value="ECO:0007669"/>
    <property type="project" value="UniProtKB-EC"/>
</dbReference>
<protein>
    <submittedName>
        <fullName evidence="8">Heparin-sulfate lyase HepC</fullName>
        <ecNumber evidence="8">4.2.2.8</ecNumber>
    </submittedName>
</protein>
<accession>A0ABV5FBQ4</accession>
<evidence type="ECO:0000256" key="5">
    <source>
        <dbReference type="SAM" id="SignalP"/>
    </source>
</evidence>
<keyword evidence="3" id="KW-0574">Periplasm</keyword>
<keyword evidence="2 5" id="KW-0732">Signal</keyword>
<organism evidence="8 9">
    <name type="scientific">Mariniflexile ostreae</name>
    <dbReference type="NCBI Taxonomy" id="1520892"/>
    <lineage>
        <taxon>Bacteria</taxon>
        <taxon>Pseudomonadati</taxon>
        <taxon>Bacteroidota</taxon>
        <taxon>Flavobacteriia</taxon>
        <taxon>Flavobacteriales</taxon>
        <taxon>Flavobacteriaceae</taxon>
        <taxon>Mariniflexile</taxon>
    </lineage>
</organism>
<dbReference type="Gene3D" id="2.70.98.70">
    <property type="match status" value="1"/>
</dbReference>
<keyword evidence="9" id="KW-1185">Reference proteome</keyword>
<dbReference type="PANTHER" id="PTHR39210">
    <property type="entry name" value="HEPARIN-SULFATE LYASE"/>
    <property type="match status" value="1"/>
</dbReference>
<evidence type="ECO:0000256" key="1">
    <source>
        <dbReference type="ARBA" id="ARBA00004418"/>
    </source>
</evidence>
<gene>
    <name evidence="8" type="primary">hepC</name>
    <name evidence="8" type="ORF">ACFFU9_09020</name>
</gene>
<dbReference type="SUPFAM" id="SSF48230">
    <property type="entry name" value="Chondroitin AC/alginate lyase"/>
    <property type="match status" value="1"/>
</dbReference>
<sequence>MKWIKNIRLLLIVSIISMVVSAQGQTIIDASVFELLDLNADGLETVKEKVKQEDYKKAADELLKYYRNRTHIEHPDINASDKASWLGKEIGKLDLEKANKGMEHKFFVHKGYGYLDYGKDIDWDYWPVKDNEIRWQVNRMYWWIPMGQAYWSTGNEKYAKEWVFQLRDWIKDNPKGLSKENDRFAWRPLETSRRVQDQTTLFNFFVNSEHFTPEFLVTFLLNYHEQAELVSANYTEKGNHRLFQAQRMIYGGGFFQEFKNAERWRKEGIAILNEEMKVQVLNDGFHFEISQHYHIGSIETFLKGLRMAQLWNLEHEFPSEYLATIKDMIYASLKVSFPDMSYPMFGDAWATPSEAMTKKYKEWSTIFPEDPIIKYYATGGEEGHAPDVLSTRLSETGLTAFRNGWDSQSTALIMRAGIRGGEFHTQPDNGTFELWHKGVNLMPDAGCYVYAGDKEVMNQRNWYRQSSIHQTLTLDDKDILINTKELKWHTSENLDYLVYENKSYENLSHRRSVFFVDQSFFVIIDEAIGSATGNVKVRYQIKEGDAKYNFKNNTFKSDNKSEPNVQVVASSKSEITTIPETLKVSYSYREEIPRKGVAFSIIKEDEKPISMVSVVYPEDGRGTALNVSSKITKESDAKMRIEVSVNGKTYTLGYSL</sequence>
<dbReference type="NCBIfam" id="NF045573">
    <property type="entry name" value="Hepsulflyase_CFB"/>
    <property type="match status" value="1"/>
</dbReference>
<name>A0ABV5FBQ4_9FLAO</name>
<evidence type="ECO:0000259" key="6">
    <source>
        <dbReference type="Pfam" id="PF07940"/>
    </source>
</evidence>
<proteinExistence type="predicted"/>
<dbReference type="EC" id="4.2.2.8" evidence="8"/>
<feature type="signal peptide" evidence="5">
    <location>
        <begin position="1"/>
        <end position="22"/>
    </location>
</feature>
<evidence type="ECO:0000256" key="4">
    <source>
        <dbReference type="ARBA" id="ARBA00023239"/>
    </source>
</evidence>
<feature type="domain" description="Heparinase II/III-like C-terminal" evidence="6">
    <location>
        <begin position="391"/>
        <end position="573"/>
    </location>
</feature>
<evidence type="ECO:0000256" key="3">
    <source>
        <dbReference type="ARBA" id="ARBA00022764"/>
    </source>
</evidence>
<dbReference type="Proteomes" id="UP001589585">
    <property type="component" value="Unassembled WGS sequence"/>
</dbReference>
<feature type="chain" id="PRO_5045611975" evidence="5">
    <location>
        <begin position="23"/>
        <end position="656"/>
    </location>
</feature>
<feature type="domain" description="Heparin-sulfate lyase N-terminal" evidence="7">
    <location>
        <begin position="32"/>
        <end position="375"/>
    </location>
</feature>
<reference evidence="8 9" key="1">
    <citation type="submission" date="2024-09" db="EMBL/GenBank/DDBJ databases">
        <authorList>
            <person name="Sun Q."/>
            <person name="Mori K."/>
        </authorList>
    </citation>
    <scope>NUCLEOTIDE SEQUENCE [LARGE SCALE GENOMIC DNA]</scope>
    <source>
        <strain evidence="8 9">CECT 8622</strain>
    </source>
</reference>
<dbReference type="PANTHER" id="PTHR39210:SF1">
    <property type="entry name" value="HEPARIN-SULFATE LYASE"/>
    <property type="match status" value="1"/>
</dbReference>
<evidence type="ECO:0000313" key="9">
    <source>
        <dbReference type="Proteomes" id="UP001589585"/>
    </source>
</evidence>